<evidence type="ECO:0000256" key="3">
    <source>
        <dbReference type="SAM" id="MobiDB-lite"/>
    </source>
</evidence>
<evidence type="ECO:0000256" key="2">
    <source>
        <dbReference type="ARBA" id="ARBA00022840"/>
    </source>
</evidence>
<dbReference type="GO" id="GO:0005524">
    <property type="term" value="F:ATP binding"/>
    <property type="evidence" value="ECO:0007669"/>
    <property type="project" value="UniProtKB-KW"/>
</dbReference>
<dbReference type="PRINTS" id="PR00301">
    <property type="entry name" value="HEATSHOCK70"/>
</dbReference>
<dbReference type="PANTHER" id="PTHR45639:SF32">
    <property type="entry name" value="HEAT SHOCK PROTEIN PDR13"/>
    <property type="match status" value="1"/>
</dbReference>
<evidence type="ECO:0000313" key="5">
    <source>
        <dbReference type="Proteomes" id="UP000235023"/>
    </source>
</evidence>
<name>A0A2J5HTN0_9EURO</name>
<organism evidence="4 5">
    <name type="scientific">Aspergillus taichungensis</name>
    <dbReference type="NCBI Taxonomy" id="482145"/>
    <lineage>
        <taxon>Eukaryota</taxon>
        <taxon>Fungi</taxon>
        <taxon>Dikarya</taxon>
        <taxon>Ascomycota</taxon>
        <taxon>Pezizomycotina</taxon>
        <taxon>Eurotiomycetes</taxon>
        <taxon>Eurotiomycetidae</taxon>
        <taxon>Eurotiales</taxon>
        <taxon>Aspergillaceae</taxon>
        <taxon>Aspergillus</taxon>
        <taxon>Aspergillus subgen. Circumdati</taxon>
    </lineage>
</organism>
<feature type="compositionally biased region" description="Basic and acidic residues" evidence="3">
    <location>
        <begin position="475"/>
        <end position="489"/>
    </location>
</feature>
<feature type="region of interest" description="Disordered" evidence="3">
    <location>
        <begin position="475"/>
        <end position="511"/>
    </location>
</feature>
<dbReference type="AlphaFoldDB" id="A0A2J5HTN0"/>
<protein>
    <submittedName>
        <fullName evidence="4">Actin-like ATPase domain-containing protein</fullName>
    </submittedName>
</protein>
<dbReference type="InterPro" id="IPR043129">
    <property type="entry name" value="ATPase_NBD"/>
</dbReference>
<keyword evidence="2" id="KW-0067">ATP-binding</keyword>
<evidence type="ECO:0000313" key="4">
    <source>
        <dbReference type="EMBL" id="PLN80706.1"/>
    </source>
</evidence>
<keyword evidence="1" id="KW-0547">Nucleotide-binding</keyword>
<feature type="compositionally biased region" description="Acidic residues" evidence="3">
    <location>
        <begin position="490"/>
        <end position="506"/>
    </location>
</feature>
<dbReference type="EMBL" id="KZ559544">
    <property type="protein sequence ID" value="PLN80706.1"/>
    <property type="molecule type" value="Genomic_DNA"/>
</dbReference>
<reference evidence="5" key="1">
    <citation type="submission" date="2017-12" db="EMBL/GenBank/DDBJ databases">
        <authorList>
            <consortium name="DOE Joint Genome Institute"/>
            <person name="Mondo S.J."/>
            <person name="Kjaerbolling I."/>
            <person name="Vesth T.C."/>
            <person name="Frisvad J.C."/>
            <person name="Nybo J.L."/>
            <person name="Theobald S."/>
            <person name="Kuo A."/>
            <person name="Bowyer P."/>
            <person name="Matsuda Y."/>
            <person name="Lyhne E.K."/>
            <person name="Kogle M.E."/>
            <person name="Clum A."/>
            <person name="Lipzen A."/>
            <person name="Salamov A."/>
            <person name="Ngan C.Y."/>
            <person name="Daum C."/>
            <person name="Chiniquy J."/>
            <person name="Barry K."/>
            <person name="LaButti K."/>
            <person name="Haridas S."/>
            <person name="Simmons B.A."/>
            <person name="Magnuson J.K."/>
            <person name="Mortensen U.H."/>
            <person name="Larsen T.O."/>
            <person name="Grigoriev I.V."/>
            <person name="Baker S.E."/>
            <person name="Andersen M.R."/>
            <person name="Nordberg H.P."/>
            <person name="Cantor M.N."/>
            <person name="Hua S.X."/>
        </authorList>
    </citation>
    <scope>NUCLEOTIDE SEQUENCE [LARGE SCALE GENOMIC DNA]</scope>
    <source>
        <strain evidence="5">IBT 19404</strain>
    </source>
</reference>
<gene>
    <name evidence="4" type="ORF">BDW42DRAFT_170319</name>
</gene>
<dbReference type="Proteomes" id="UP000235023">
    <property type="component" value="Unassembled WGS sequence"/>
</dbReference>
<dbReference type="OrthoDB" id="29851at2759"/>
<dbReference type="FunFam" id="3.30.30.30:FF:000009">
    <property type="entry name" value="Heat shock protein Hsp70"/>
    <property type="match status" value="1"/>
</dbReference>
<proteinExistence type="predicted"/>
<accession>A0A2J5HTN0</accession>
<evidence type="ECO:0000256" key="1">
    <source>
        <dbReference type="ARBA" id="ARBA00022741"/>
    </source>
</evidence>
<dbReference type="Pfam" id="PF00012">
    <property type="entry name" value="HSP70"/>
    <property type="match status" value="1"/>
</dbReference>
<dbReference type="GO" id="GO:0005634">
    <property type="term" value="C:nucleus"/>
    <property type="evidence" value="ECO:0007669"/>
    <property type="project" value="TreeGrafter"/>
</dbReference>
<dbReference type="GO" id="GO:0005829">
    <property type="term" value="C:cytosol"/>
    <property type="evidence" value="ECO:0007669"/>
    <property type="project" value="TreeGrafter"/>
</dbReference>
<dbReference type="PANTHER" id="PTHR45639">
    <property type="entry name" value="HSC70CB, ISOFORM G-RELATED"/>
    <property type="match status" value="1"/>
</dbReference>
<dbReference type="Gene3D" id="3.30.420.40">
    <property type="match status" value="2"/>
</dbReference>
<sequence>MSDAPNGTAAERFAIGISFGNSYSSIARINPEGKAEVIANEEGDRQIPSVLSYIGGEEYHGTQAKAQLIRNSKNTVAYFRDYLGKEFKSIDATPCHNSAHPQQSDSTVAFSICDGESETPSTVTVSEIATRHMRRLRQSASDFLGKDVNAAVITVPTDFTDAQREALIAATKAAGMEVLQLIHEPVAAVLAYDARPEAVVADKLVVVADLGGTRSDAAVVACRGGMYTILATAHDYELGGATLDKIVIDHFAKEFIKKHKTDPREDARGLAKLKLEGEATKKTLSLGTNASLSIESLADGIDFQSNVNRTRYELLSGKVFAQFTGLIEQVVKKADLDVLDIDQVIFAGGASHTPKIAQLARNIFPETTQILAPSTLVSAINPSELVPRGAAIQASLIQEFDQEDIEQSIHPMVTATAHLKNAIGVEISSGGATEFKPLMHAETALPARRVAQYNAPKEGGDVLIRVCEGVRDIKVTKPEPKPKEEKPKGDEDDSDFDSDEDEEEETREIVWKTEKPIAELAVKGTKAGSKVELMVHVNPDLGMQITAREVGGQSAVRGAVQSA</sequence>
<dbReference type="CDD" id="cd10232">
    <property type="entry name" value="ASKHA_NBD_HSP70_ScSsz1p-like"/>
    <property type="match status" value="1"/>
</dbReference>
<dbReference type="GO" id="GO:0140662">
    <property type="term" value="F:ATP-dependent protein folding chaperone"/>
    <property type="evidence" value="ECO:0007669"/>
    <property type="project" value="InterPro"/>
</dbReference>
<dbReference type="FunFam" id="3.90.640.10:FF:000023">
    <property type="entry name" value="Hsp70 chaperone (BiP)"/>
    <property type="match status" value="1"/>
</dbReference>
<dbReference type="SUPFAM" id="SSF53067">
    <property type="entry name" value="Actin-like ATPase domain"/>
    <property type="match status" value="2"/>
</dbReference>
<dbReference type="InterPro" id="IPR013126">
    <property type="entry name" value="Hsp_70_fam"/>
</dbReference>
<dbReference type="Gene3D" id="3.30.30.30">
    <property type="match status" value="1"/>
</dbReference>
<keyword evidence="5" id="KW-1185">Reference proteome</keyword>
<dbReference type="Gene3D" id="3.90.640.10">
    <property type="entry name" value="Actin, Chain A, domain 4"/>
    <property type="match status" value="1"/>
</dbReference>